<dbReference type="VEuPathDB" id="FungiDB:ACLA_013110"/>
<dbReference type="HOGENOM" id="CLU_1695069_0_0_1"/>
<proteinExistence type="predicted"/>
<dbReference type="KEGG" id="act:ACLA_013110"/>
<gene>
    <name evidence="2" type="ORF">ACLA_013110</name>
</gene>
<sequence length="162" mass="17675">MASETNYTALPPTDTTPSSDSPPPKVEPILPQILGSPEPWPCVLFDVIAPTKLNPIFLEDLIHLVRHDKVKLYPSFSAMCGARALVTGNIVVFLKPEKHLTIHNANAAGRLVLHLAAIEYSQAGEKGAPVAVASKAVDGPGWTLLEYKDWREMSRKKGKDEL</sequence>
<keyword evidence="3" id="KW-1185">Reference proteome</keyword>
<reference evidence="2 3" key="1">
    <citation type="journal article" date="2008" name="PLoS Genet.">
        <title>Genomic islands in the pathogenic filamentous fungus Aspergillus fumigatus.</title>
        <authorList>
            <person name="Fedorova N.D."/>
            <person name="Khaldi N."/>
            <person name="Joardar V.S."/>
            <person name="Maiti R."/>
            <person name="Amedeo P."/>
            <person name="Anderson M.J."/>
            <person name="Crabtree J."/>
            <person name="Silva J.C."/>
            <person name="Badger J.H."/>
            <person name="Albarraq A."/>
            <person name="Angiuoli S."/>
            <person name="Bussey H."/>
            <person name="Bowyer P."/>
            <person name="Cotty P.J."/>
            <person name="Dyer P.S."/>
            <person name="Egan A."/>
            <person name="Galens K."/>
            <person name="Fraser-Liggett C.M."/>
            <person name="Haas B.J."/>
            <person name="Inman J.M."/>
            <person name="Kent R."/>
            <person name="Lemieux S."/>
            <person name="Malavazi I."/>
            <person name="Orvis J."/>
            <person name="Roemer T."/>
            <person name="Ronning C.M."/>
            <person name="Sundaram J.P."/>
            <person name="Sutton G."/>
            <person name="Turner G."/>
            <person name="Venter J.C."/>
            <person name="White O.R."/>
            <person name="Whitty B.R."/>
            <person name="Youngman P."/>
            <person name="Wolfe K.H."/>
            <person name="Goldman G.H."/>
            <person name="Wortman J.R."/>
            <person name="Jiang B."/>
            <person name="Denning D.W."/>
            <person name="Nierman W.C."/>
        </authorList>
    </citation>
    <scope>NUCLEOTIDE SEQUENCE [LARGE SCALE GENOMIC DNA]</scope>
    <source>
        <strain evidence="3">ATCC 1007 / CBS 513.65 / DSM 816 / NCTC 3887 / NRRL 1</strain>
    </source>
</reference>
<evidence type="ECO:0000313" key="2">
    <source>
        <dbReference type="EMBL" id="EAW12877.1"/>
    </source>
</evidence>
<dbReference type="GeneID" id="4706197"/>
<evidence type="ECO:0000256" key="1">
    <source>
        <dbReference type="SAM" id="MobiDB-lite"/>
    </source>
</evidence>
<dbReference type="RefSeq" id="XP_001274303.1">
    <property type="nucleotide sequence ID" value="XM_001274302.1"/>
</dbReference>
<organism evidence="2 3">
    <name type="scientific">Aspergillus clavatus (strain ATCC 1007 / CBS 513.65 / DSM 816 / NCTC 3887 / NRRL 1 / QM 1276 / 107)</name>
    <dbReference type="NCBI Taxonomy" id="344612"/>
    <lineage>
        <taxon>Eukaryota</taxon>
        <taxon>Fungi</taxon>
        <taxon>Dikarya</taxon>
        <taxon>Ascomycota</taxon>
        <taxon>Pezizomycotina</taxon>
        <taxon>Eurotiomycetes</taxon>
        <taxon>Eurotiomycetidae</taxon>
        <taxon>Eurotiales</taxon>
        <taxon>Aspergillaceae</taxon>
        <taxon>Aspergillus</taxon>
        <taxon>Aspergillus subgen. Fumigati</taxon>
    </lineage>
</organism>
<protein>
    <submittedName>
        <fullName evidence="2">Uncharacterized protein</fullName>
    </submittedName>
</protein>
<evidence type="ECO:0000313" key="3">
    <source>
        <dbReference type="Proteomes" id="UP000006701"/>
    </source>
</evidence>
<dbReference type="OMA" id="FAHVLFE"/>
<dbReference type="Proteomes" id="UP000006701">
    <property type="component" value="Unassembled WGS sequence"/>
</dbReference>
<accession>A1CAV9</accession>
<dbReference type="AlphaFoldDB" id="A1CAV9"/>
<dbReference type="EMBL" id="DS027049">
    <property type="protein sequence ID" value="EAW12877.1"/>
    <property type="molecule type" value="Genomic_DNA"/>
</dbReference>
<feature type="region of interest" description="Disordered" evidence="1">
    <location>
        <begin position="1"/>
        <end position="28"/>
    </location>
</feature>
<name>A1CAV9_ASPCL</name>